<dbReference type="InterPro" id="IPR018392">
    <property type="entry name" value="LysM"/>
</dbReference>
<evidence type="ECO:0000256" key="1">
    <source>
        <dbReference type="SAM" id="SignalP"/>
    </source>
</evidence>
<dbReference type="SUPFAM" id="SSF54106">
    <property type="entry name" value="LysM domain"/>
    <property type="match status" value="1"/>
</dbReference>
<comment type="caution">
    <text evidence="3">The sequence shown here is derived from an EMBL/GenBank/DDBJ whole genome shotgun (WGS) entry which is preliminary data.</text>
</comment>
<keyword evidence="4" id="KW-1185">Reference proteome</keyword>
<keyword evidence="1" id="KW-0732">Signal</keyword>
<sequence length="260" mass="27315">MKSTVLLTVASVLAASGSFAETYTVKRGDTLLDIAREQLGSSSMWSEICEMNSGLIDDCDSIQVGMVLTLSPEDVAAEEPMEVTEEEATEEMPEEEAVVAMAAETETGEMMATFEMAGQELVDALMTANEDYSVNSSEMGAVLAGSAEESVTSTGRTGAVYLQVPEMFETSASASMIEMAVDLVAEADGNIAIAYSTSEVGNSGWKMLPITAGENTVTMTYAVPAMKNGNGDYFGIQPDPEATGQTITVTSILGEVLPAE</sequence>
<protein>
    <submittedName>
        <fullName evidence="3">LysM peptidoglycan-binding domain-containing protein</fullName>
    </submittedName>
</protein>
<dbReference type="CDD" id="cd00118">
    <property type="entry name" value="LysM"/>
    <property type="match status" value="1"/>
</dbReference>
<feature type="signal peptide" evidence="1">
    <location>
        <begin position="1"/>
        <end position="20"/>
    </location>
</feature>
<dbReference type="InterPro" id="IPR036779">
    <property type="entry name" value="LysM_dom_sf"/>
</dbReference>
<proteinExistence type="predicted"/>
<reference evidence="3 4" key="1">
    <citation type="submission" date="2020-03" db="EMBL/GenBank/DDBJ databases">
        <title>Bacterial isolates of synthetic phycosphere.</title>
        <authorList>
            <person name="Fu H."/>
            <person name="Moran M.A."/>
        </authorList>
    </citation>
    <scope>NUCLEOTIDE SEQUENCE [LARGE SCALE GENOMIC DNA]</scope>
    <source>
        <strain evidence="3 4">HF1</strain>
    </source>
</reference>
<dbReference type="RefSeq" id="WP_167639268.1">
    <property type="nucleotide sequence ID" value="NZ_JAATOP010000015.1"/>
</dbReference>
<dbReference type="SMART" id="SM00257">
    <property type="entry name" value="LysM"/>
    <property type="match status" value="1"/>
</dbReference>
<evidence type="ECO:0000313" key="4">
    <source>
        <dbReference type="Proteomes" id="UP000709466"/>
    </source>
</evidence>
<organism evidence="3 4">
    <name type="scientific">Marivivens donghaensis</name>
    <dbReference type="NCBI Taxonomy" id="1699413"/>
    <lineage>
        <taxon>Bacteria</taxon>
        <taxon>Pseudomonadati</taxon>
        <taxon>Pseudomonadota</taxon>
        <taxon>Alphaproteobacteria</taxon>
        <taxon>Rhodobacterales</taxon>
        <taxon>Paracoccaceae</taxon>
        <taxon>Marivivens group</taxon>
        <taxon>Marivivens</taxon>
    </lineage>
</organism>
<dbReference type="Proteomes" id="UP000709466">
    <property type="component" value="Unassembled WGS sequence"/>
</dbReference>
<dbReference type="EMBL" id="JAATOP010000015">
    <property type="protein sequence ID" value="NIY73883.1"/>
    <property type="molecule type" value="Genomic_DNA"/>
</dbReference>
<feature type="chain" id="PRO_5045146045" evidence="1">
    <location>
        <begin position="21"/>
        <end position="260"/>
    </location>
</feature>
<dbReference type="PROSITE" id="PS51782">
    <property type="entry name" value="LYSM"/>
    <property type="match status" value="1"/>
</dbReference>
<dbReference type="Gene3D" id="3.10.350.10">
    <property type="entry name" value="LysM domain"/>
    <property type="match status" value="1"/>
</dbReference>
<evidence type="ECO:0000259" key="2">
    <source>
        <dbReference type="PROSITE" id="PS51782"/>
    </source>
</evidence>
<dbReference type="PANTHER" id="PTHR34700:SF3">
    <property type="entry name" value="PHAGE-LIKE ELEMENT PBSX PROTEIN XKDQ"/>
    <property type="match status" value="1"/>
</dbReference>
<dbReference type="InterPro" id="IPR052196">
    <property type="entry name" value="Bact_Kbp"/>
</dbReference>
<feature type="domain" description="LysM" evidence="2">
    <location>
        <begin position="21"/>
        <end position="70"/>
    </location>
</feature>
<accession>A0ABX0W0M3</accession>
<evidence type="ECO:0000313" key="3">
    <source>
        <dbReference type="EMBL" id="NIY73883.1"/>
    </source>
</evidence>
<dbReference type="Pfam" id="PF01476">
    <property type="entry name" value="LysM"/>
    <property type="match status" value="1"/>
</dbReference>
<name>A0ABX0W0M3_9RHOB</name>
<dbReference type="PANTHER" id="PTHR34700">
    <property type="entry name" value="POTASSIUM BINDING PROTEIN KBP"/>
    <property type="match status" value="1"/>
</dbReference>
<gene>
    <name evidence="3" type="ORF">HCZ30_15745</name>
</gene>